<name>A0A136IQV1_9PEZI</name>
<protein>
    <submittedName>
        <fullName evidence="1">Uncharacterized protein</fullName>
    </submittedName>
</protein>
<dbReference type="InParanoid" id="A0A136IQV1"/>
<sequence length="260" mass="29343">MWLLEHGACNSRLLPFHKPICGFGSGGYRWEMGVTNERLGATVTHAVATTVRAYDLLYETVHVSKPQTLFVPDLRDNSDCACGPISGWNPFLYFLVANMDLTHLGPSSAVATIRKRCRRIFSRRAEWFVAAAQYQDAFRYMTFEALSLEHTTCILARPYSDDESDDYFTGEGEQDRFDLFEGIVSELDNLVITWFDIVDRSESDEEQPACSGNSSTLLHCPCERCDSVQGPPWEAWLDKWERGVCRAEEALALLHPQAAA</sequence>
<evidence type="ECO:0000313" key="2">
    <source>
        <dbReference type="Proteomes" id="UP000070501"/>
    </source>
</evidence>
<dbReference type="EMBL" id="KQ964263">
    <property type="protein sequence ID" value="KXJ87278.1"/>
    <property type="molecule type" value="Genomic_DNA"/>
</dbReference>
<dbReference type="Proteomes" id="UP000070501">
    <property type="component" value="Unassembled WGS sequence"/>
</dbReference>
<dbReference type="AlphaFoldDB" id="A0A136IQV1"/>
<proteinExistence type="predicted"/>
<keyword evidence="2" id="KW-1185">Reference proteome</keyword>
<accession>A0A136IQV1</accession>
<evidence type="ECO:0000313" key="1">
    <source>
        <dbReference type="EMBL" id="KXJ87278.1"/>
    </source>
</evidence>
<organism evidence="1 2">
    <name type="scientific">Microdochium bolleyi</name>
    <dbReference type="NCBI Taxonomy" id="196109"/>
    <lineage>
        <taxon>Eukaryota</taxon>
        <taxon>Fungi</taxon>
        <taxon>Dikarya</taxon>
        <taxon>Ascomycota</taxon>
        <taxon>Pezizomycotina</taxon>
        <taxon>Sordariomycetes</taxon>
        <taxon>Xylariomycetidae</taxon>
        <taxon>Xylariales</taxon>
        <taxon>Microdochiaceae</taxon>
        <taxon>Microdochium</taxon>
    </lineage>
</organism>
<gene>
    <name evidence="1" type="ORF">Micbo1qcDRAFT_167637</name>
</gene>
<reference evidence="2" key="1">
    <citation type="submission" date="2016-02" db="EMBL/GenBank/DDBJ databases">
        <title>Draft genome sequence of Microdochium bolleyi, a fungal endophyte of beachgrass.</title>
        <authorList>
            <consortium name="DOE Joint Genome Institute"/>
            <person name="David A.S."/>
            <person name="May G."/>
            <person name="Haridas S."/>
            <person name="Lim J."/>
            <person name="Wang M."/>
            <person name="Labutti K."/>
            <person name="Lipzen A."/>
            <person name="Barry K."/>
            <person name="Grigoriev I.V."/>
        </authorList>
    </citation>
    <scope>NUCLEOTIDE SEQUENCE [LARGE SCALE GENOMIC DNA]</scope>
    <source>
        <strain evidence="2">J235TASD1</strain>
    </source>
</reference>
<feature type="non-terminal residue" evidence="1">
    <location>
        <position position="260"/>
    </location>
</feature>